<comment type="function">
    <text evidence="6">Catalyzes xyloglucan endohydrolysis (XEH) and/or endotransglycosylation (XET). Cleaves and religates xyloglucan polymers, an essential constituent of the primary cell wall, and thereby participates in cell wall construction of growing tissues.</text>
</comment>
<evidence type="ECO:0000256" key="6">
    <source>
        <dbReference type="RuleBase" id="RU361120"/>
    </source>
</evidence>
<dbReference type="GO" id="GO:0004553">
    <property type="term" value="F:hydrolase activity, hydrolyzing O-glycosyl compounds"/>
    <property type="evidence" value="ECO:0007669"/>
    <property type="project" value="InterPro"/>
</dbReference>
<dbReference type="GO" id="GO:0071555">
    <property type="term" value="P:cell wall organization"/>
    <property type="evidence" value="ECO:0007669"/>
    <property type="project" value="UniProtKB-KW"/>
</dbReference>
<keyword evidence="6" id="KW-0961">Cell wall biogenesis/degradation</keyword>
<dbReference type="GO" id="GO:0010411">
    <property type="term" value="P:xyloglucan metabolic process"/>
    <property type="evidence" value="ECO:0007669"/>
    <property type="project" value="InterPro"/>
</dbReference>
<keyword evidence="2 6" id="KW-0378">Hydrolase</keyword>
<evidence type="ECO:0000256" key="4">
    <source>
        <dbReference type="ARBA" id="ARBA00023295"/>
    </source>
</evidence>
<dbReference type="AlphaFoldDB" id="A0AAP0FA17"/>
<keyword evidence="3" id="KW-1015">Disulfide bond</keyword>
<dbReference type="PANTHER" id="PTHR31062">
    <property type="entry name" value="XYLOGLUCAN ENDOTRANSGLUCOSYLASE/HYDROLASE PROTEIN 8-RELATED"/>
    <property type="match status" value="1"/>
</dbReference>
<evidence type="ECO:0000256" key="2">
    <source>
        <dbReference type="ARBA" id="ARBA00022801"/>
    </source>
</evidence>
<dbReference type="Pfam" id="PF06955">
    <property type="entry name" value="XET_C"/>
    <property type="match status" value="1"/>
</dbReference>
<keyword evidence="9" id="KW-1185">Reference proteome</keyword>
<comment type="caution">
    <text evidence="8">The sequence shown here is derived from an EMBL/GenBank/DDBJ whole genome shotgun (WGS) entry which is preliminary data.</text>
</comment>
<keyword evidence="4 6" id="KW-0326">Glycosidase</keyword>
<dbReference type="GO" id="GO:0048046">
    <property type="term" value="C:apoplast"/>
    <property type="evidence" value="ECO:0007669"/>
    <property type="project" value="UniProtKB-SubCell"/>
</dbReference>
<dbReference type="SUPFAM" id="SSF49899">
    <property type="entry name" value="Concanavalin A-like lectins/glucanases"/>
    <property type="match status" value="1"/>
</dbReference>
<evidence type="ECO:0000259" key="7">
    <source>
        <dbReference type="PROSITE" id="PS51762"/>
    </source>
</evidence>
<dbReference type="Pfam" id="PF00722">
    <property type="entry name" value="Glyco_hydro_16"/>
    <property type="match status" value="1"/>
</dbReference>
<keyword evidence="6" id="KW-0732">Signal</keyword>
<comment type="similarity">
    <text evidence="6">Belongs to the glycosyl hydrolase 16 family.</text>
</comment>
<feature type="active site" description="Nucleophile" evidence="5">
    <location>
        <position position="127"/>
    </location>
</feature>
<feature type="signal peptide" evidence="6">
    <location>
        <begin position="1"/>
        <end position="25"/>
    </location>
</feature>
<dbReference type="InterPro" id="IPR044791">
    <property type="entry name" value="Beta-glucanase/XTH"/>
</dbReference>
<dbReference type="InterPro" id="IPR010713">
    <property type="entry name" value="XET_C"/>
</dbReference>
<comment type="subcellular location">
    <subcellularLocation>
        <location evidence="6">Secreted</location>
        <location evidence="6">Cell wall</location>
    </subcellularLocation>
    <subcellularLocation>
        <location evidence="6">Secreted</location>
        <location evidence="6">Extracellular space</location>
        <location evidence="6">Apoplast</location>
    </subcellularLocation>
</comment>
<organism evidence="8 9">
    <name type="scientific">Stephania yunnanensis</name>
    <dbReference type="NCBI Taxonomy" id="152371"/>
    <lineage>
        <taxon>Eukaryota</taxon>
        <taxon>Viridiplantae</taxon>
        <taxon>Streptophyta</taxon>
        <taxon>Embryophyta</taxon>
        <taxon>Tracheophyta</taxon>
        <taxon>Spermatophyta</taxon>
        <taxon>Magnoliopsida</taxon>
        <taxon>Ranunculales</taxon>
        <taxon>Menispermaceae</taxon>
        <taxon>Menispermoideae</taxon>
        <taxon>Cissampelideae</taxon>
        <taxon>Stephania</taxon>
    </lineage>
</organism>
<dbReference type="Proteomes" id="UP001420932">
    <property type="component" value="Unassembled WGS sequence"/>
</dbReference>
<protein>
    <recommendedName>
        <fullName evidence="6">Xyloglucan endotransglucosylase/hydrolase</fullName>
        <ecNumber evidence="6">2.4.1.207</ecNumber>
    </recommendedName>
</protein>
<feature type="chain" id="PRO_5042672401" description="Xyloglucan endotransglucosylase/hydrolase" evidence="6">
    <location>
        <begin position="26"/>
        <end position="318"/>
    </location>
</feature>
<feature type="domain" description="GH16" evidence="7">
    <location>
        <begin position="26"/>
        <end position="242"/>
    </location>
</feature>
<dbReference type="EC" id="2.4.1.207" evidence="6"/>
<dbReference type="Gene3D" id="2.60.120.200">
    <property type="match status" value="1"/>
</dbReference>
<dbReference type="InterPro" id="IPR016455">
    <property type="entry name" value="XTH"/>
</dbReference>
<evidence type="ECO:0000256" key="1">
    <source>
        <dbReference type="ARBA" id="ARBA00022679"/>
    </source>
</evidence>
<sequence length="318" mass="36095">MRMLKGKLLPVLAWFLMITSSTVVASSRRGVSYAPPKLKPLTGLLPHLTFSHGFKEFFGGSHIQILDNGTSVNLILDKSSGAGFVSRNSYKYGFFSAAIKVPSGYTSGVVIAFYMSNAEMFPHAHDEIDFELLGHQKRREWILQTNIYGNGSVHTGREEKFRLWFDPTQQFHQYSIIWNHIHTVFLVDNVPIREVIYRETTFSSYPLKPMSVYCTIWDGSEWATRGGKYPVNYNYAPFVTNLRDMEMAGCSWDSKTGEPVCANNGGGASSLDPVGGEDFVKLSEEQKLGMQELRKRFMIYSYCKDKNRYKVLPPECRA</sequence>
<dbReference type="EMBL" id="JBBNAF010000010">
    <property type="protein sequence ID" value="KAK9108025.1"/>
    <property type="molecule type" value="Genomic_DNA"/>
</dbReference>
<evidence type="ECO:0000256" key="3">
    <source>
        <dbReference type="ARBA" id="ARBA00023157"/>
    </source>
</evidence>
<keyword evidence="1 6" id="KW-0808">Transferase</keyword>
<keyword evidence="6" id="KW-0964">Secreted</keyword>
<accession>A0AAP0FA17</accession>
<name>A0AAP0FA17_9MAGN</name>
<dbReference type="InterPro" id="IPR013320">
    <property type="entry name" value="ConA-like_dom_sf"/>
</dbReference>
<gene>
    <name evidence="8" type="ORF">Syun_024036</name>
</gene>
<reference evidence="8 9" key="1">
    <citation type="submission" date="2024-01" db="EMBL/GenBank/DDBJ databases">
        <title>Genome assemblies of Stephania.</title>
        <authorList>
            <person name="Yang L."/>
        </authorList>
    </citation>
    <scope>NUCLEOTIDE SEQUENCE [LARGE SCALE GENOMIC DNA]</scope>
    <source>
        <strain evidence="8">YNDBR</strain>
        <tissue evidence="8">Leaf</tissue>
    </source>
</reference>
<proteinExistence type="inferred from homology"/>
<dbReference type="GO" id="GO:0016762">
    <property type="term" value="F:xyloglucan:xyloglucosyl transferase activity"/>
    <property type="evidence" value="ECO:0007669"/>
    <property type="project" value="UniProtKB-EC"/>
</dbReference>
<feature type="active site" description="Proton donor" evidence="5">
    <location>
        <position position="131"/>
    </location>
</feature>
<evidence type="ECO:0000313" key="8">
    <source>
        <dbReference type="EMBL" id="KAK9108025.1"/>
    </source>
</evidence>
<keyword evidence="6" id="KW-0134">Cell wall</keyword>
<keyword evidence="6" id="KW-0052">Apoplast</keyword>
<dbReference type="InterPro" id="IPR000757">
    <property type="entry name" value="Beta-glucanase-like"/>
</dbReference>
<dbReference type="PIRSF" id="PIRSF005604">
    <property type="entry name" value="XET"/>
    <property type="match status" value="1"/>
</dbReference>
<evidence type="ECO:0000313" key="9">
    <source>
        <dbReference type="Proteomes" id="UP001420932"/>
    </source>
</evidence>
<dbReference type="GO" id="GO:0042546">
    <property type="term" value="P:cell wall biogenesis"/>
    <property type="evidence" value="ECO:0007669"/>
    <property type="project" value="InterPro"/>
</dbReference>
<comment type="PTM">
    <text evidence="6">Contains at least one intrachain disulfide bond essential for its enzymatic activity.</text>
</comment>
<dbReference type="PROSITE" id="PS51762">
    <property type="entry name" value="GH16_2"/>
    <property type="match status" value="1"/>
</dbReference>
<evidence type="ECO:0000256" key="5">
    <source>
        <dbReference type="PIRSR" id="PIRSR005604-1"/>
    </source>
</evidence>